<gene>
    <name evidence="7" type="ORF">EGYM00163_LOCUS51619</name>
</gene>
<organism evidence="7">
    <name type="scientific">Eutreptiella gymnastica</name>
    <dbReference type="NCBI Taxonomy" id="73025"/>
    <lineage>
        <taxon>Eukaryota</taxon>
        <taxon>Discoba</taxon>
        <taxon>Euglenozoa</taxon>
        <taxon>Euglenida</taxon>
        <taxon>Spirocuta</taxon>
        <taxon>Euglenophyceae</taxon>
        <taxon>Eutreptiales</taxon>
        <taxon>Eutreptiaceae</taxon>
        <taxon>Eutreptiella</taxon>
    </lineage>
</organism>
<dbReference type="CDD" id="cd14835">
    <property type="entry name" value="AP1_Mu_N"/>
    <property type="match status" value="1"/>
</dbReference>
<evidence type="ECO:0000256" key="3">
    <source>
        <dbReference type="ARBA" id="ARBA00022927"/>
    </source>
</evidence>
<evidence type="ECO:0000259" key="6">
    <source>
        <dbReference type="PROSITE" id="PS51072"/>
    </source>
</evidence>
<evidence type="ECO:0000256" key="4">
    <source>
        <dbReference type="ARBA" id="ARBA00023136"/>
    </source>
</evidence>
<dbReference type="Pfam" id="PF00928">
    <property type="entry name" value="Adap_comp_sub"/>
    <property type="match status" value="1"/>
</dbReference>
<dbReference type="Gene3D" id="3.30.450.60">
    <property type="match status" value="1"/>
</dbReference>
<dbReference type="PROSITE" id="PS00991">
    <property type="entry name" value="CLAT_ADAPTOR_M_2"/>
    <property type="match status" value="1"/>
</dbReference>
<dbReference type="FunFam" id="3.30.450.60:FF:000002">
    <property type="entry name" value="AP-2 complex subunit mu, putative"/>
    <property type="match status" value="1"/>
</dbReference>
<name>A0A7S4GM95_9EUGL</name>
<keyword evidence="2 5" id="KW-0813">Transport</keyword>
<evidence type="ECO:0000256" key="2">
    <source>
        <dbReference type="ARBA" id="ARBA00022448"/>
    </source>
</evidence>
<dbReference type="PIRSF" id="PIRSF005992">
    <property type="entry name" value="Clathrin_mu"/>
    <property type="match status" value="1"/>
</dbReference>
<dbReference type="InterPro" id="IPR022775">
    <property type="entry name" value="AP_mu_sigma_su"/>
</dbReference>
<evidence type="ECO:0000256" key="1">
    <source>
        <dbReference type="ARBA" id="ARBA00004308"/>
    </source>
</evidence>
<keyword evidence="3 5" id="KW-0653">Protein transport</keyword>
<dbReference type="SUPFAM" id="SSF64356">
    <property type="entry name" value="SNARE-like"/>
    <property type="match status" value="1"/>
</dbReference>
<dbReference type="CDD" id="cd09250">
    <property type="entry name" value="AP-1_Mu1_Cterm"/>
    <property type="match status" value="1"/>
</dbReference>
<evidence type="ECO:0000256" key="5">
    <source>
        <dbReference type="PIRNR" id="PIRNR005992"/>
    </source>
</evidence>
<dbReference type="GO" id="GO:0016192">
    <property type="term" value="P:vesicle-mediated transport"/>
    <property type="evidence" value="ECO:0007669"/>
    <property type="project" value="InterPro"/>
</dbReference>
<dbReference type="Gene3D" id="2.60.40.1170">
    <property type="entry name" value="Mu homology domain, subdomain B"/>
    <property type="match status" value="2"/>
</dbReference>
<proteinExistence type="inferred from homology"/>
<dbReference type="GO" id="GO:0012505">
    <property type="term" value="C:endomembrane system"/>
    <property type="evidence" value="ECO:0007669"/>
    <property type="project" value="UniProtKB-SubCell"/>
</dbReference>
<accession>A0A7S4GM95</accession>
<dbReference type="PROSITE" id="PS51072">
    <property type="entry name" value="MHD"/>
    <property type="match status" value="1"/>
</dbReference>
<dbReference type="GO" id="GO:0006886">
    <property type="term" value="P:intracellular protein transport"/>
    <property type="evidence" value="ECO:0007669"/>
    <property type="project" value="UniProtKB-UniRule"/>
</dbReference>
<reference evidence="7" key="1">
    <citation type="submission" date="2021-01" db="EMBL/GenBank/DDBJ databases">
        <authorList>
            <person name="Corre E."/>
            <person name="Pelletier E."/>
            <person name="Niang G."/>
            <person name="Scheremetjew M."/>
            <person name="Finn R."/>
            <person name="Kale V."/>
            <person name="Holt S."/>
            <person name="Cochrane G."/>
            <person name="Meng A."/>
            <person name="Brown T."/>
            <person name="Cohen L."/>
        </authorList>
    </citation>
    <scope>NUCLEOTIDE SEQUENCE</scope>
    <source>
        <strain evidence="7">CCMP1594</strain>
    </source>
</reference>
<dbReference type="InterPro" id="IPR036168">
    <property type="entry name" value="AP2_Mu_C_sf"/>
</dbReference>
<dbReference type="InterPro" id="IPR050431">
    <property type="entry name" value="Adaptor_comp_med_subunit"/>
</dbReference>
<comment type="subcellular location">
    <subcellularLocation>
        <location evidence="1">Endomembrane system</location>
    </subcellularLocation>
</comment>
<comment type="similarity">
    <text evidence="5">Belongs to the adaptor complexes medium subunit family.</text>
</comment>
<sequence>MASALFIVDMKGKPLIQRNYRGDIPSSVMEYFSQRVIDEDEASIKPVFEHNGVTFAYIRQNNVYFVIATRLNGNISMLIVYLYRIVEVFNGYFDKVEEESVRDNFVMIYELLDEMMDFGYPQFTETGILKEYITQQGYKLKILEDDDNIQNKAAAPTDTITGQGGITWRKTGIRYRKNEVFLDVVESINLLVNANGETLHSEIQGILKMKTHLSGMPELKLGLNDKILFENTGKRTKGRTVDLEDIKFHQCVKLNRFESDRTISFIPPDGEFDLMSYRLNTKVKPMINVELQVEKHGSSRVEFMVKVKSQFKKTSTANGVDIIVPVPVDADTPSFKTSTGTAKYAPEKDAIVWHIKVLPGGKEFMMRASFGLPTIRSADQDQGIGSTSKRPIQVKFEIPYFTVSGFQVRYLKVVERSGYEALPWVRYITQAGDYQIRMN</sequence>
<feature type="domain" description="MHD" evidence="6">
    <location>
        <begin position="177"/>
        <end position="437"/>
    </location>
</feature>
<dbReference type="InterPro" id="IPR001392">
    <property type="entry name" value="Clathrin_mu"/>
</dbReference>
<dbReference type="EMBL" id="HBJA01150077">
    <property type="protein sequence ID" value="CAE0841186.1"/>
    <property type="molecule type" value="Transcribed_RNA"/>
</dbReference>
<dbReference type="InterPro" id="IPR011012">
    <property type="entry name" value="Longin-like_dom_sf"/>
</dbReference>
<evidence type="ECO:0000313" key="7">
    <source>
        <dbReference type="EMBL" id="CAE0841186.1"/>
    </source>
</evidence>
<dbReference type="Pfam" id="PF01217">
    <property type="entry name" value="Clat_adaptor_s"/>
    <property type="match status" value="1"/>
</dbReference>
<protein>
    <recommendedName>
        <fullName evidence="6">MHD domain-containing protein</fullName>
    </recommendedName>
</protein>
<dbReference type="InterPro" id="IPR028565">
    <property type="entry name" value="MHD"/>
</dbReference>
<keyword evidence="4" id="KW-0472">Membrane</keyword>
<dbReference type="GO" id="GO:0030131">
    <property type="term" value="C:clathrin adaptor complex"/>
    <property type="evidence" value="ECO:0007669"/>
    <property type="project" value="UniProtKB-UniRule"/>
</dbReference>
<dbReference type="PRINTS" id="PR00314">
    <property type="entry name" value="CLATHRINADPT"/>
</dbReference>
<dbReference type="InterPro" id="IPR018240">
    <property type="entry name" value="Clathrin_mu_CS"/>
</dbReference>
<dbReference type="PANTHER" id="PTHR10529">
    <property type="entry name" value="AP COMPLEX SUBUNIT MU"/>
    <property type="match status" value="1"/>
</dbReference>
<dbReference type="SUPFAM" id="SSF49447">
    <property type="entry name" value="Second domain of Mu2 adaptin subunit (ap50) of ap2 adaptor"/>
    <property type="match status" value="1"/>
</dbReference>
<dbReference type="AlphaFoldDB" id="A0A7S4GM95"/>